<evidence type="ECO:0000256" key="2">
    <source>
        <dbReference type="ARBA" id="ARBA00022692"/>
    </source>
</evidence>
<reference evidence="8" key="1">
    <citation type="submission" date="2020-11" db="EMBL/GenBank/DDBJ databases">
        <title>Azospira inquinata sp. nov.</title>
        <authorList>
            <person name="Moe W.M."/>
            <person name="Mikes M.C."/>
        </authorList>
    </citation>
    <scope>NUCLEOTIDE SEQUENCE</scope>
    <source>
        <strain evidence="8">Azo-3</strain>
    </source>
</reference>
<name>A0A975SQ80_9RHOO</name>
<dbReference type="Pfam" id="PF26002">
    <property type="entry name" value="Beta-barrel_AprE"/>
    <property type="match status" value="1"/>
</dbReference>
<dbReference type="InterPro" id="IPR050739">
    <property type="entry name" value="MFP"/>
</dbReference>
<organism evidence="8 9">
    <name type="scientific">Azospira inquinata</name>
    <dbReference type="NCBI Taxonomy" id="2785627"/>
    <lineage>
        <taxon>Bacteria</taxon>
        <taxon>Pseudomonadati</taxon>
        <taxon>Pseudomonadota</taxon>
        <taxon>Betaproteobacteria</taxon>
        <taxon>Rhodocyclales</taxon>
        <taxon>Rhodocyclaceae</taxon>
        <taxon>Azospira</taxon>
    </lineage>
</organism>
<evidence type="ECO:0000256" key="3">
    <source>
        <dbReference type="ARBA" id="ARBA00022989"/>
    </source>
</evidence>
<keyword evidence="9" id="KW-1185">Reference proteome</keyword>
<feature type="coiled-coil region" evidence="5">
    <location>
        <begin position="163"/>
        <end position="243"/>
    </location>
</feature>
<evidence type="ECO:0000256" key="4">
    <source>
        <dbReference type="ARBA" id="ARBA00023136"/>
    </source>
</evidence>
<evidence type="ECO:0000256" key="1">
    <source>
        <dbReference type="ARBA" id="ARBA00004167"/>
    </source>
</evidence>
<dbReference type="GO" id="GO:0016020">
    <property type="term" value="C:membrane"/>
    <property type="evidence" value="ECO:0007669"/>
    <property type="project" value="UniProtKB-SubCell"/>
</dbReference>
<dbReference type="PANTHER" id="PTHR30386:SF26">
    <property type="entry name" value="TRANSPORT PROTEIN COMB"/>
    <property type="match status" value="1"/>
</dbReference>
<accession>A0A975SQ80</accession>
<evidence type="ECO:0000256" key="5">
    <source>
        <dbReference type="SAM" id="Coils"/>
    </source>
</evidence>
<dbReference type="PANTHER" id="PTHR30386">
    <property type="entry name" value="MEMBRANE FUSION SUBUNIT OF EMRAB-TOLC MULTIDRUG EFFLUX PUMP"/>
    <property type="match status" value="1"/>
</dbReference>
<gene>
    <name evidence="8" type="ORF">Azoinq_12615</name>
</gene>
<evidence type="ECO:0000256" key="6">
    <source>
        <dbReference type="SAM" id="Phobius"/>
    </source>
</evidence>
<keyword evidence="5" id="KW-0175">Coiled coil</keyword>
<comment type="subcellular location">
    <subcellularLocation>
        <location evidence="1">Membrane</location>
        <topology evidence="1">Single-pass membrane protein</topology>
    </subcellularLocation>
</comment>
<proteinExistence type="predicted"/>
<dbReference type="KEGG" id="aiq:Azoinq_12615"/>
<dbReference type="InterPro" id="IPR058982">
    <property type="entry name" value="Beta-barrel_AprE"/>
</dbReference>
<evidence type="ECO:0000313" key="8">
    <source>
        <dbReference type="EMBL" id="QWT50559.1"/>
    </source>
</evidence>
<evidence type="ECO:0000313" key="9">
    <source>
        <dbReference type="Proteomes" id="UP000683428"/>
    </source>
</evidence>
<keyword evidence="4 6" id="KW-0472">Membrane</keyword>
<keyword evidence="3 6" id="KW-1133">Transmembrane helix</keyword>
<feature type="transmembrane region" description="Helical" evidence="6">
    <location>
        <begin position="36"/>
        <end position="57"/>
    </location>
</feature>
<protein>
    <submittedName>
        <fullName evidence="8">HlyD family efflux transporter periplasmic adaptor subunit</fullName>
    </submittedName>
</protein>
<dbReference type="AlphaFoldDB" id="A0A975SQ80"/>
<dbReference type="EMBL" id="CP064782">
    <property type="protein sequence ID" value="QWT50559.1"/>
    <property type="molecule type" value="Genomic_DNA"/>
</dbReference>
<sequence length="406" mass="44364">MPPSALPKAGTGGRKNLSDRIAHALTVGEHLPGASLTVYLLLAVLVVFWIWASLFDLDEVVTGTGKIVPTSKDQLIQSLEGGILTNLRVHEGDMVNVGQVLAQLDRTRTASAVGESESRMRAAQATIARLRAELNNAPLAFPPEVLKDPELVKSETSYYHSRKQGLNDNLAAIDNTLRLIRNELDLTEPLAAKGAASQVEVLRLRRQVSELQAKKVDLLSQYQVKAREELSKAEAEMAAQKSITEGREDSLNRLTLQAPVRGVVKDIQVNSVGGIIPPNGTVMSIVPSGEQLLVEVHVSPRDIAFIHPGQEAIVKVSAYDYSIYGGLKGRVSVISPDTIQDEIKKDNYYYRIYIRTASDQLKNKAGKAFPIVPGMVVTADIKSGSKSIMNYLLKPFNKANEALRER</sequence>
<evidence type="ECO:0000259" key="7">
    <source>
        <dbReference type="Pfam" id="PF26002"/>
    </source>
</evidence>
<dbReference type="Proteomes" id="UP000683428">
    <property type="component" value="Chromosome"/>
</dbReference>
<keyword evidence="2 6" id="KW-0812">Transmembrane</keyword>
<feature type="domain" description="AprE-like beta-barrel" evidence="7">
    <location>
        <begin position="292"/>
        <end position="384"/>
    </location>
</feature>